<dbReference type="GO" id="GO:0016740">
    <property type="term" value="F:transferase activity"/>
    <property type="evidence" value="ECO:0007669"/>
    <property type="project" value="UniProtKB-KW"/>
</dbReference>
<proteinExistence type="predicted"/>
<dbReference type="CAZy" id="GT4">
    <property type="family name" value="Glycosyltransferase Family 4"/>
</dbReference>
<dbReference type="AlphaFoldDB" id="C8VYR7"/>
<name>C8VYR7_DESAS</name>
<dbReference type="eggNOG" id="COG0438">
    <property type="taxonomic scope" value="Bacteria"/>
</dbReference>
<dbReference type="Gene3D" id="3.40.50.2000">
    <property type="entry name" value="Glycogen Phosphorylase B"/>
    <property type="match status" value="1"/>
</dbReference>
<dbReference type="EMBL" id="CP001720">
    <property type="protein sequence ID" value="ACV64788.1"/>
    <property type="molecule type" value="Genomic_DNA"/>
</dbReference>
<keyword evidence="1" id="KW-0808">Transferase</keyword>
<gene>
    <name evidence="1" type="ordered locus">Dtox_4118</name>
</gene>
<dbReference type="KEGG" id="dae:Dtox_4118"/>
<organism evidence="1 2">
    <name type="scientific">Desulfofarcimen acetoxidans (strain ATCC 49208 / DSM 771 / KCTC 5769 / VKM B-1644 / 5575)</name>
    <name type="common">Desulfotomaculum acetoxidans</name>
    <dbReference type="NCBI Taxonomy" id="485916"/>
    <lineage>
        <taxon>Bacteria</taxon>
        <taxon>Bacillati</taxon>
        <taxon>Bacillota</taxon>
        <taxon>Clostridia</taxon>
        <taxon>Eubacteriales</taxon>
        <taxon>Peptococcaceae</taxon>
        <taxon>Desulfofarcimen</taxon>
    </lineage>
</organism>
<evidence type="ECO:0000313" key="1">
    <source>
        <dbReference type="EMBL" id="ACV64788.1"/>
    </source>
</evidence>
<dbReference type="SUPFAM" id="SSF53756">
    <property type="entry name" value="UDP-Glycosyltransferase/glycogen phosphorylase"/>
    <property type="match status" value="1"/>
</dbReference>
<dbReference type="RefSeq" id="WP_015759458.1">
    <property type="nucleotide sequence ID" value="NC_013216.1"/>
</dbReference>
<sequence>MLKGETIVCLAAADYHGMWARAQQLMAVYARHDCRVLYIDPPVTLLSPIKNPELRKRLTTQLDRVGENTYIFRPPVFLPFGNMRRRINKINQRRLACAVNKTLKKIGWSPTLWWTYLVNSVDLLPYLPGRAMVCYDCADEHSAFPGLIDAAVVDKMERELFAASSVNLVTARQLLERKKTYAPDIEFIPNGADVEHFGQALSASLPAAEEVAHLPGPVIGYVGAVSSWLDQEALAALAGAQPGWSIVLIGPVDTDVALLKQYSNIYFLGKKDYRDLPGYIKAFNLCVIPFKINDLTVGVNPVKLYEYLAAGKPVVSTALPEVRGFAALVSIAENSQRFVDLVKEEIRTDSREKAARRVRAALENSWEARAEAAAGKILAARGH</sequence>
<dbReference type="Pfam" id="PF13692">
    <property type="entry name" value="Glyco_trans_1_4"/>
    <property type="match status" value="1"/>
</dbReference>
<accession>C8VYR7</accession>
<dbReference type="PANTHER" id="PTHR12526">
    <property type="entry name" value="GLYCOSYLTRANSFERASE"/>
    <property type="match status" value="1"/>
</dbReference>
<dbReference type="OrthoDB" id="9816564at2"/>
<evidence type="ECO:0000313" key="2">
    <source>
        <dbReference type="Proteomes" id="UP000002217"/>
    </source>
</evidence>
<keyword evidence="2" id="KW-1185">Reference proteome</keyword>
<dbReference type="HOGENOM" id="CLU_041132_3_1_9"/>
<protein>
    <submittedName>
        <fullName evidence="1">Glycosyl transferase group 1</fullName>
    </submittedName>
</protein>
<dbReference type="STRING" id="485916.Dtox_4118"/>
<dbReference type="Proteomes" id="UP000002217">
    <property type="component" value="Chromosome"/>
</dbReference>
<reference evidence="1 2" key="1">
    <citation type="journal article" date="2009" name="Stand. Genomic Sci.">
        <title>Complete genome sequence of Desulfotomaculum acetoxidans type strain (5575).</title>
        <authorList>
            <person name="Spring S."/>
            <person name="Lapidus A."/>
            <person name="Schroder M."/>
            <person name="Gleim D."/>
            <person name="Sims D."/>
            <person name="Meincke L."/>
            <person name="Glavina Del Rio T."/>
            <person name="Tice H."/>
            <person name="Copeland A."/>
            <person name="Cheng J.F."/>
            <person name="Lucas S."/>
            <person name="Chen F."/>
            <person name="Nolan M."/>
            <person name="Bruce D."/>
            <person name="Goodwin L."/>
            <person name="Pitluck S."/>
            <person name="Ivanova N."/>
            <person name="Mavromatis K."/>
            <person name="Mikhailova N."/>
            <person name="Pati A."/>
            <person name="Chen A."/>
            <person name="Palaniappan K."/>
            <person name="Land M."/>
            <person name="Hauser L."/>
            <person name="Chang Y.J."/>
            <person name="Jeffries C.D."/>
            <person name="Chain P."/>
            <person name="Saunders E."/>
            <person name="Brettin T."/>
            <person name="Detter J.C."/>
            <person name="Goker M."/>
            <person name="Bristow J."/>
            <person name="Eisen J.A."/>
            <person name="Markowitz V."/>
            <person name="Hugenholtz P."/>
            <person name="Kyrpides N.C."/>
            <person name="Klenk H.P."/>
            <person name="Han C."/>
        </authorList>
    </citation>
    <scope>NUCLEOTIDE SEQUENCE [LARGE SCALE GENOMIC DNA]</scope>
    <source>
        <strain evidence="2">ATCC 49208 / DSM 771 / VKM B-1644</strain>
    </source>
</reference>